<gene>
    <name evidence="8" type="ORF">BDP27DRAFT_1321855</name>
</gene>
<comment type="subcellular location">
    <subcellularLocation>
        <location evidence="1">Membrane</location>
    </subcellularLocation>
</comment>
<feature type="region of interest" description="Disordered" evidence="5">
    <location>
        <begin position="1"/>
        <end position="48"/>
    </location>
</feature>
<dbReference type="InterPro" id="IPR011992">
    <property type="entry name" value="EF-hand-dom_pair"/>
</dbReference>
<dbReference type="GO" id="GO:0005509">
    <property type="term" value="F:calcium ion binding"/>
    <property type="evidence" value="ECO:0007669"/>
    <property type="project" value="InterPro"/>
</dbReference>
<dbReference type="InterPro" id="IPR023408">
    <property type="entry name" value="MscS_beta-dom_sf"/>
</dbReference>
<feature type="transmembrane region" description="Helical" evidence="6">
    <location>
        <begin position="139"/>
        <end position="159"/>
    </location>
</feature>
<dbReference type="Pfam" id="PF25886">
    <property type="entry name" value="Msy1"/>
    <property type="match status" value="1"/>
</dbReference>
<dbReference type="Pfam" id="PF00924">
    <property type="entry name" value="MS_channel_2nd"/>
    <property type="match status" value="1"/>
</dbReference>
<evidence type="ECO:0000259" key="7">
    <source>
        <dbReference type="PROSITE" id="PS50222"/>
    </source>
</evidence>
<accession>A0A9P5Q183</accession>
<evidence type="ECO:0000256" key="2">
    <source>
        <dbReference type="ARBA" id="ARBA00022692"/>
    </source>
</evidence>
<reference evidence="8" key="1">
    <citation type="submission" date="2020-11" db="EMBL/GenBank/DDBJ databases">
        <authorList>
            <consortium name="DOE Joint Genome Institute"/>
            <person name="Ahrendt S."/>
            <person name="Riley R."/>
            <person name="Andreopoulos W."/>
            <person name="Labutti K."/>
            <person name="Pangilinan J."/>
            <person name="Ruiz-Duenas F.J."/>
            <person name="Barrasa J.M."/>
            <person name="Sanchez-Garcia M."/>
            <person name="Camarero S."/>
            <person name="Miyauchi S."/>
            <person name="Serrano A."/>
            <person name="Linde D."/>
            <person name="Babiker R."/>
            <person name="Drula E."/>
            <person name="Ayuso-Fernandez I."/>
            <person name="Pacheco R."/>
            <person name="Padilla G."/>
            <person name="Ferreira P."/>
            <person name="Barriuso J."/>
            <person name="Kellner H."/>
            <person name="Castanera R."/>
            <person name="Alfaro M."/>
            <person name="Ramirez L."/>
            <person name="Pisabarro A.G."/>
            <person name="Kuo A."/>
            <person name="Tritt A."/>
            <person name="Lipzen A."/>
            <person name="He G."/>
            <person name="Yan M."/>
            <person name="Ng V."/>
            <person name="Cullen D."/>
            <person name="Martin F."/>
            <person name="Rosso M.-N."/>
            <person name="Henrissat B."/>
            <person name="Hibbett D."/>
            <person name="Martinez A.T."/>
            <person name="Grigoriev I.V."/>
        </authorList>
    </citation>
    <scope>NUCLEOTIDE SEQUENCE</scope>
    <source>
        <strain evidence="8">AH 40177</strain>
    </source>
</reference>
<dbReference type="GO" id="GO:0006874">
    <property type="term" value="P:intracellular calcium ion homeostasis"/>
    <property type="evidence" value="ECO:0007669"/>
    <property type="project" value="TreeGrafter"/>
</dbReference>
<dbReference type="InterPro" id="IPR058650">
    <property type="entry name" value="Msy1/2-like"/>
</dbReference>
<keyword evidence="2 6" id="KW-0812">Transmembrane</keyword>
<organism evidence="8 9">
    <name type="scientific">Rhodocollybia butyracea</name>
    <dbReference type="NCBI Taxonomy" id="206335"/>
    <lineage>
        <taxon>Eukaryota</taxon>
        <taxon>Fungi</taxon>
        <taxon>Dikarya</taxon>
        <taxon>Basidiomycota</taxon>
        <taxon>Agaricomycotina</taxon>
        <taxon>Agaricomycetes</taxon>
        <taxon>Agaricomycetidae</taxon>
        <taxon>Agaricales</taxon>
        <taxon>Marasmiineae</taxon>
        <taxon>Omphalotaceae</taxon>
        <taxon>Rhodocollybia</taxon>
    </lineage>
</organism>
<keyword evidence="3 6" id="KW-1133">Transmembrane helix</keyword>
<feature type="transmembrane region" description="Helical" evidence="6">
    <location>
        <begin position="446"/>
        <end position="467"/>
    </location>
</feature>
<dbReference type="Gene3D" id="2.30.30.60">
    <property type="match status" value="1"/>
</dbReference>
<dbReference type="InterPro" id="IPR010920">
    <property type="entry name" value="LSM_dom_sf"/>
</dbReference>
<dbReference type="SUPFAM" id="SSF50182">
    <property type="entry name" value="Sm-like ribonucleoproteins"/>
    <property type="match status" value="1"/>
</dbReference>
<evidence type="ECO:0000256" key="1">
    <source>
        <dbReference type="ARBA" id="ARBA00004370"/>
    </source>
</evidence>
<keyword evidence="4 6" id="KW-0472">Membrane</keyword>
<dbReference type="PROSITE" id="PS50222">
    <property type="entry name" value="EF_HAND_2"/>
    <property type="match status" value="1"/>
</dbReference>
<evidence type="ECO:0000256" key="3">
    <source>
        <dbReference type="ARBA" id="ARBA00022989"/>
    </source>
</evidence>
<dbReference type="InterPro" id="IPR006685">
    <property type="entry name" value="MscS_channel_2nd"/>
</dbReference>
<comment type="caution">
    <text evidence="8">The sequence shown here is derived from an EMBL/GenBank/DDBJ whole genome shotgun (WGS) entry which is preliminary data.</text>
</comment>
<feature type="transmembrane region" description="Helical" evidence="6">
    <location>
        <begin position="473"/>
        <end position="497"/>
    </location>
</feature>
<evidence type="ECO:0000256" key="5">
    <source>
        <dbReference type="SAM" id="MobiDB-lite"/>
    </source>
</evidence>
<feature type="compositionally biased region" description="Low complexity" evidence="5">
    <location>
        <begin position="1"/>
        <end position="15"/>
    </location>
</feature>
<evidence type="ECO:0000313" key="9">
    <source>
        <dbReference type="Proteomes" id="UP000772434"/>
    </source>
</evidence>
<feature type="compositionally biased region" description="Basic and acidic residues" evidence="5">
    <location>
        <begin position="667"/>
        <end position="677"/>
    </location>
</feature>
<feature type="compositionally biased region" description="Polar residues" evidence="5">
    <location>
        <begin position="716"/>
        <end position="732"/>
    </location>
</feature>
<feature type="transmembrane region" description="Helical" evidence="6">
    <location>
        <begin position="93"/>
        <end position="119"/>
    </location>
</feature>
<feature type="transmembrane region" description="Helical" evidence="6">
    <location>
        <begin position="224"/>
        <end position="243"/>
    </location>
</feature>
<dbReference type="GO" id="GO:0016020">
    <property type="term" value="C:membrane"/>
    <property type="evidence" value="ECO:0007669"/>
    <property type="project" value="UniProtKB-SubCell"/>
</dbReference>
<dbReference type="Proteomes" id="UP000772434">
    <property type="component" value="Unassembled WGS sequence"/>
</dbReference>
<evidence type="ECO:0000256" key="4">
    <source>
        <dbReference type="ARBA" id="ARBA00023136"/>
    </source>
</evidence>
<feature type="compositionally biased region" description="Basic and acidic residues" evidence="5">
    <location>
        <begin position="22"/>
        <end position="33"/>
    </location>
</feature>
<name>A0A9P5Q183_9AGAR</name>
<dbReference type="PANTHER" id="PTHR31323">
    <property type="entry name" value="MECHANOSENSITIVE ION CHANNEL PROTEIN MSY2"/>
    <property type="match status" value="1"/>
</dbReference>
<dbReference type="SUPFAM" id="SSF47473">
    <property type="entry name" value="EF-hand"/>
    <property type="match status" value="1"/>
</dbReference>
<evidence type="ECO:0000256" key="6">
    <source>
        <dbReference type="SAM" id="Phobius"/>
    </source>
</evidence>
<dbReference type="EMBL" id="JADNRY010000030">
    <property type="protein sequence ID" value="KAF9071755.1"/>
    <property type="molecule type" value="Genomic_DNA"/>
</dbReference>
<dbReference type="OrthoDB" id="544685at2759"/>
<keyword evidence="9" id="KW-1185">Reference proteome</keyword>
<dbReference type="GO" id="GO:0005262">
    <property type="term" value="F:calcium channel activity"/>
    <property type="evidence" value="ECO:0007669"/>
    <property type="project" value="TreeGrafter"/>
</dbReference>
<dbReference type="PANTHER" id="PTHR31323:SF15">
    <property type="entry name" value="MECHANOSENSITIVE ION CHANNEL PROTEIN MSY1"/>
    <property type="match status" value="1"/>
</dbReference>
<feature type="transmembrane region" description="Helical" evidence="6">
    <location>
        <begin position="187"/>
        <end position="204"/>
    </location>
</feature>
<dbReference type="AlphaFoldDB" id="A0A9P5Q183"/>
<feature type="region of interest" description="Disordered" evidence="5">
    <location>
        <begin position="667"/>
        <end position="757"/>
    </location>
</feature>
<evidence type="ECO:0000313" key="8">
    <source>
        <dbReference type="EMBL" id="KAF9071755.1"/>
    </source>
</evidence>
<dbReference type="InterPro" id="IPR002048">
    <property type="entry name" value="EF_hand_dom"/>
</dbReference>
<sequence length="757" mass="84142">MAYPPGRTPSRSSSPLAGGGFRRVDINNSDPERAPIPGMPRPELHHQSSSSWDLLNGIRKFEHSYEEFDSKNASASHLVYADGDMPKNKVAKLYNYLLSVSIVTRWFLFIVPPLAILWIPGILGLTTFPNAAIWGVKLIWWSIWLSVVWAGWWVALAGARILPRIIRSTVGVVAVGTRKYIDWASALYRYVAIFGWTLAIWITWNPLIDNREESSQTAKSKSVISLISKLLFGLFLCAAVLLFEKFSIQWIAGKFHEKTYAERIADQKFAVRSLVTLYRNSSDAPGRTDALKAAHVKNTSVNPRHLFKQALKGVRSAATTTTTALGNVASEITGSSVLQPNSPQAMVKTALESPTKSRLLARRIFYSFVKPGSDYLLVEDIAKFFASPDEADAAFTLFDRDRNGDASIEEVEAACMDFHREQLGIEHSMQDLDSAIGRLDNIFMSLYVVIAALIIAVVLDAQFTTLITSVGTLVLGLSWLIGGALTEVLTSIIFLFIKHPFDVGDRIVVDKVAYTVKEISLLSTLLLDGNGGLIQAPNGALNDDFIENIRRSPQMSETFEFSVAYETTFEDLEALREKMLEFLQSERRDYQPIFDVAVIDFPEQASMSLSADIKYKSNSQQSAIKAKRRNKWVCALKQAMAEVGIYGPSGNPNKKKAPMLYTEVPWEDAKRDEDKKARPLSQAPPGGWKLADNNASLRGDMDNIFDDPNELAMQEPRTSTADSSRYASTSVRMPNPAPVPSQSHVVHAPESYELSQR</sequence>
<proteinExistence type="predicted"/>
<dbReference type="Gene3D" id="1.10.238.10">
    <property type="entry name" value="EF-hand"/>
    <property type="match status" value="1"/>
</dbReference>
<protein>
    <submittedName>
        <fullName evidence="8">Mechanosensitive ion channel-domain-containing protein</fullName>
    </submittedName>
</protein>
<feature type="domain" description="EF-hand" evidence="7">
    <location>
        <begin position="386"/>
        <end position="421"/>
    </location>
</feature>